<reference evidence="1" key="2">
    <citation type="journal article" date="2023" name="IMA Fungus">
        <title>Comparative genomic study of the Penicillium genus elucidates a diverse pangenome and 15 lateral gene transfer events.</title>
        <authorList>
            <person name="Petersen C."/>
            <person name="Sorensen T."/>
            <person name="Nielsen M.R."/>
            <person name="Sondergaard T.E."/>
            <person name="Sorensen J.L."/>
            <person name="Fitzpatrick D.A."/>
            <person name="Frisvad J.C."/>
            <person name="Nielsen K.L."/>
        </authorList>
    </citation>
    <scope>NUCLEOTIDE SEQUENCE</scope>
    <source>
        <strain evidence="1">IBT 17660</strain>
    </source>
</reference>
<gene>
    <name evidence="1" type="ORF">N7530_009376</name>
</gene>
<keyword evidence="2" id="KW-1185">Reference proteome</keyword>
<dbReference type="Proteomes" id="UP001147760">
    <property type="component" value="Unassembled WGS sequence"/>
</dbReference>
<proteinExistence type="predicted"/>
<dbReference type="AlphaFoldDB" id="A0A9W9WIE1"/>
<evidence type="ECO:0000313" key="2">
    <source>
        <dbReference type="Proteomes" id="UP001147760"/>
    </source>
</evidence>
<sequence>MENGSRFRLQRRQTFEADRYLDGACLKQVATAWNEHSKKNAKLLPLTVSHAETETGVHRTG</sequence>
<comment type="caution">
    <text evidence="1">The sequence shown here is derived from an EMBL/GenBank/DDBJ whole genome shotgun (WGS) entry which is preliminary data.</text>
</comment>
<reference evidence="1" key="1">
    <citation type="submission" date="2022-12" db="EMBL/GenBank/DDBJ databases">
        <authorList>
            <person name="Petersen C."/>
        </authorList>
    </citation>
    <scope>NUCLEOTIDE SEQUENCE</scope>
    <source>
        <strain evidence="1">IBT 17660</strain>
    </source>
</reference>
<accession>A0A9W9WIE1</accession>
<evidence type="ECO:0000313" key="1">
    <source>
        <dbReference type="EMBL" id="KAJ5465589.1"/>
    </source>
</evidence>
<dbReference type="EMBL" id="JAPWDO010000006">
    <property type="protein sequence ID" value="KAJ5465589.1"/>
    <property type="molecule type" value="Genomic_DNA"/>
</dbReference>
<name>A0A9W9WIE1_9EURO</name>
<organism evidence="1 2">
    <name type="scientific">Penicillium desertorum</name>
    <dbReference type="NCBI Taxonomy" id="1303715"/>
    <lineage>
        <taxon>Eukaryota</taxon>
        <taxon>Fungi</taxon>
        <taxon>Dikarya</taxon>
        <taxon>Ascomycota</taxon>
        <taxon>Pezizomycotina</taxon>
        <taxon>Eurotiomycetes</taxon>
        <taxon>Eurotiomycetidae</taxon>
        <taxon>Eurotiales</taxon>
        <taxon>Aspergillaceae</taxon>
        <taxon>Penicillium</taxon>
    </lineage>
</organism>
<protein>
    <submittedName>
        <fullName evidence="1">Uncharacterized protein</fullName>
    </submittedName>
</protein>